<keyword evidence="15" id="KW-1185">Reference proteome</keyword>
<comment type="subcellular location">
    <subcellularLocation>
        <location evidence="1">Cell junction</location>
        <location evidence="1">Gap junction</location>
    </subcellularLocation>
    <subcellularLocation>
        <location evidence="2 12">Cell membrane</location>
        <topology evidence="2 12">Multi-pass membrane protein</topology>
    </subcellularLocation>
</comment>
<reference evidence="14 15" key="1">
    <citation type="submission" date="2024-08" db="EMBL/GenBank/DDBJ databases">
        <title>Gnathostoma spinigerum genome.</title>
        <authorList>
            <person name="Gonzalez-Bertolin B."/>
            <person name="Monzon S."/>
            <person name="Zaballos A."/>
            <person name="Jimenez P."/>
            <person name="Dekumyoy P."/>
            <person name="Varona S."/>
            <person name="Cuesta I."/>
            <person name="Sumanam S."/>
            <person name="Adisakwattana P."/>
            <person name="Gasser R.B."/>
            <person name="Hernandez-Gonzalez A."/>
            <person name="Young N.D."/>
            <person name="Perteguer M.J."/>
        </authorList>
    </citation>
    <scope>NUCLEOTIDE SEQUENCE [LARGE SCALE GENOMIC DNA]</scope>
    <source>
        <strain evidence="14">AL3</strain>
        <tissue evidence="14">Liver</tissue>
    </source>
</reference>
<keyword evidence="8 12" id="KW-1133">Transmembrane helix</keyword>
<keyword evidence="7" id="KW-0965">Cell junction</keyword>
<organism evidence="14 15">
    <name type="scientific">Gnathostoma spinigerum</name>
    <dbReference type="NCBI Taxonomy" id="75299"/>
    <lineage>
        <taxon>Eukaryota</taxon>
        <taxon>Metazoa</taxon>
        <taxon>Ecdysozoa</taxon>
        <taxon>Nematoda</taxon>
        <taxon>Chromadorea</taxon>
        <taxon>Rhabditida</taxon>
        <taxon>Spirurina</taxon>
        <taxon>Gnathostomatomorpha</taxon>
        <taxon>Gnathostomatoidea</taxon>
        <taxon>Gnathostomatidae</taxon>
        <taxon>Gnathostoma</taxon>
    </lineage>
</organism>
<evidence type="ECO:0000256" key="10">
    <source>
        <dbReference type="ARBA" id="ARBA00023136"/>
    </source>
</evidence>
<evidence type="ECO:0000256" key="3">
    <source>
        <dbReference type="ARBA" id="ARBA00022448"/>
    </source>
</evidence>
<evidence type="ECO:0000313" key="14">
    <source>
        <dbReference type="EMBL" id="MFH4978405.1"/>
    </source>
</evidence>
<feature type="transmembrane region" description="Helical" evidence="12">
    <location>
        <begin position="287"/>
        <end position="312"/>
    </location>
</feature>
<dbReference type="InterPro" id="IPR000990">
    <property type="entry name" value="Innexin"/>
</dbReference>
<protein>
    <recommendedName>
        <fullName evidence="12">Innexin</fullName>
    </recommendedName>
</protein>
<keyword evidence="6" id="KW-0303">Gap junction</keyword>
<name>A0ABD6EQ62_9BILA</name>
<evidence type="ECO:0000256" key="6">
    <source>
        <dbReference type="ARBA" id="ARBA00022868"/>
    </source>
</evidence>
<comment type="function">
    <text evidence="12">Structural component of the gap junctions.</text>
</comment>
<dbReference type="PANTHER" id="PTHR11893:SF44">
    <property type="entry name" value="INNEXIN"/>
    <property type="match status" value="1"/>
</dbReference>
<dbReference type="Proteomes" id="UP001608902">
    <property type="component" value="Unassembled WGS sequence"/>
</dbReference>
<dbReference type="PROSITE" id="PS51013">
    <property type="entry name" value="PANNEXIN"/>
    <property type="match status" value="1"/>
</dbReference>
<evidence type="ECO:0000256" key="5">
    <source>
        <dbReference type="ARBA" id="ARBA00022692"/>
    </source>
</evidence>
<keyword evidence="10 12" id="KW-0472">Membrane</keyword>
<evidence type="ECO:0000256" key="2">
    <source>
        <dbReference type="ARBA" id="ARBA00004651"/>
    </source>
</evidence>
<dbReference type="AlphaFoldDB" id="A0ABD6EQ62"/>
<feature type="transmembrane region" description="Helical" evidence="12">
    <location>
        <begin position="190"/>
        <end position="215"/>
    </location>
</feature>
<dbReference type="GO" id="GO:0005921">
    <property type="term" value="C:gap junction"/>
    <property type="evidence" value="ECO:0007669"/>
    <property type="project" value="UniProtKB-SubCell"/>
</dbReference>
<dbReference type="PRINTS" id="PR01262">
    <property type="entry name" value="INNEXIN"/>
</dbReference>
<comment type="caution">
    <text evidence="14">The sequence shown here is derived from an EMBL/GenBank/DDBJ whole genome shotgun (WGS) entry which is preliminary data.</text>
</comment>
<feature type="transmembrane region" description="Helical" evidence="12">
    <location>
        <begin position="27"/>
        <end position="46"/>
    </location>
</feature>
<evidence type="ECO:0000256" key="11">
    <source>
        <dbReference type="ARBA" id="ARBA00023303"/>
    </source>
</evidence>
<proteinExistence type="inferred from homology"/>
<dbReference type="GO" id="GO:0005886">
    <property type="term" value="C:plasma membrane"/>
    <property type="evidence" value="ECO:0007669"/>
    <property type="project" value="UniProtKB-SubCell"/>
</dbReference>
<sequence>MVFSEIVGTLSFLKPQADDDFVDRLHYYYTSTFLLITAVLISLKMFGGKPIECWVPAEYKSGWEDYTEMFCWARSTYWVPFDEEVPDEIDERDKNMISYYQWTPFFLAMCAFCFYCPCLLWRISYRRSGVQLNEIMTFASDGSNIQPNTRHANVKGLAAHLGSILRYRFTFGSHHPTLHRYMKLLNLRYYGSYLTMLYILIKVIYLCNCVGQLFLMNKFLQTDSSNIYGLQVISDLLNGRPWTESGYFPRITLCDLNVRILGNVQRHTVQCVLVINIFTEKVFILLWLWYSLLAFFTITSSLLLIWTCIPLWNRKRFISRRLELADINFNLKKFDSDVDKFVRDEVKMDGIFVLQMLNAHAGKLMCTEVVDAMWDNFLDKLGESVLDDLAMESVMRHPVHFRNSRDRFSVGQISHPEAYSPTNFDVKGYRRKMSILVPLLSMDYTTERMPYNSNPYRDEPTSVHDVVDETGSAPPQGNLGLLAMSHRMPKIIRRSLDVAAEVDEAVEEDNGNTTKDGRYESRYHAAPISGYRR</sequence>
<keyword evidence="11 12" id="KW-0407">Ion channel</keyword>
<evidence type="ECO:0000256" key="12">
    <source>
        <dbReference type="RuleBase" id="RU010713"/>
    </source>
</evidence>
<comment type="similarity">
    <text evidence="12">Belongs to the pannexin family.</text>
</comment>
<keyword evidence="5 12" id="KW-0812">Transmembrane</keyword>
<accession>A0ABD6EQ62</accession>
<keyword evidence="3 12" id="KW-0813">Transport</keyword>
<evidence type="ECO:0000256" key="1">
    <source>
        <dbReference type="ARBA" id="ARBA00004610"/>
    </source>
</evidence>
<dbReference type="EMBL" id="JBGFUD010003172">
    <property type="protein sequence ID" value="MFH4978405.1"/>
    <property type="molecule type" value="Genomic_DNA"/>
</dbReference>
<keyword evidence="4" id="KW-1003">Cell membrane</keyword>
<evidence type="ECO:0000313" key="15">
    <source>
        <dbReference type="Proteomes" id="UP001608902"/>
    </source>
</evidence>
<evidence type="ECO:0000256" key="8">
    <source>
        <dbReference type="ARBA" id="ARBA00022989"/>
    </source>
</evidence>
<feature type="transmembrane region" description="Helical" evidence="12">
    <location>
        <begin position="99"/>
        <end position="121"/>
    </location>
</feature>
<dbReference type="Pfam" id="PF00876">
    <property type="entry name" value="Innexin"/>
    <property type="match status" value="1"/>
</dbReference>
<gene>
    <name evidence="12" type="primary">inx</name>
    <name evidence="14" type="ORF">AB6A40_005114</name>
</gene>
<dbReference type="GO" id="GO:0034220">
    <property type="term" value="P:monoatomic ion transmembrane transport"/>
    <property type="evidence" value="ECO:0007669"/>
    <property type="project" value="UniProtKB-KW"/>
</dbReference>
<keyword evidence="9 12" id="KW-0406">Ion transport</keyword>
<dbReference type="PANTHER" id="PTHR11893">
    <property type="entry name" value="INNEXIN"/>
    <property type="match status" value="1"/>
</dbReference>
<evidence type="ECO:0000256" key="13">
    <source>
        <dbReference type="SAM" id="MobiDB-lite"/>
    </source>
</evidence>
<evidence type="ECO:0000256" key="4">
    <source>
        <dbReference type="ARBA" id="ARBA00022475"/>
    </source>
</evidence>
<evidence type="ECO:0000256" key="7">
    <source>
        <dbReference type="ARBA" id="ARBA00022949"/>
    </source>
</evidence>
<evidence type="ECO:0000256" key="9">
    <source>
        <dbReference type="ARBA" id="ARBA00023065"/>
    </source>
</evidence>
<feature type="region of interest" description="Disordered" evidence="13">
    <location>
        <begin position="507"/>
        <end position="533"/>
    </location>
</feature>